<dbReference type="EMBL" id="BGPR01019061">
    <property type="protein sequence ID" value="GBN80851.1"/>
    <property type="molecule type" value="Genomic_DNA"/>
</dbReference>
<organism evidence="1 2">
    <name type="scientific">Araneus ventricosus</name>
    <name type="common">Orbweaver spider</name>
    <name type="synonym">Epeira ventricosa</name>
    <dbReference type="NCBI Taxonomy" id="182803"/>
    <lineage>
        <taxon>Eukaryota</taxon>
        <taxon>Metazoa</taxon>
        <taxon>Ecdysozoa</taxon>
        <taxon>Arthropoda</taxon>
        <taxon>Chelicerata</taxon>
        <taxon>Arachnida</taxon>
        <taxon>Araneae</taxon>
        <taxon>Araneomorphae</taxon>
        <taxon>Entelegynae</taxon>
        <taxon>Araneoidea</taxon>
        <taxon>Araneidae</taxon>
        <taxon>Araneus</taxon>
    </lineage>
</organism>
<name>A0A4Y2RYP2_ARAVE</name>
<dbReference type="AlphaFoldDB" id="A0A4Y2RYP2"/>
<comment type="caution">
    <text evidence="1">The sequence shown here is derived from an EMBL/GenBank/DDBJ whole genome shotgun (WGS) entry which is preliminary data.</text>
</comment>
<sequence length="73" mass="7893">MLNIESPTGNKPARNRSLNATLGRRISGGKELVIVVPNHILHFDGSKLKGMDLMHVTSHPPTRDLPEAAIGQS</sequence>
<reference evidence="1 2" key="1">
    <citation type="journal article" date="2019" name="Sci. Rep.">
        <title>Orb-weaving spider Araneus ventricosus genome elucidates the spidroin gene catalogue.</title>
        <authorList>
            <person name="Kono N."/>
            <person name="Nakamura H."/>
            <person name="Ohtoshi R."/>
            <person name="Moran D.A.P."/>
            <person name="Shinohara A."/>
            <person name="Yoshida Y."/>
            <person name="Fujiwara M."/>
            <person name="Mori M."/>
            <person name="Tomita M."/>
            <person name="Arakawa K."/>
        </authorList>
    </citation>
    <scope>NUCLEOTIDE SEQUENCE [LARGE SCALE GENOMIC DNA]</scope>
</reference>
<keyword evidence="2" id="KW-1185">Reference proteome</keyword>
<protein>
    <submittedName>
        <fullName evidence="1">Uncharacterized protein</fullName>
    </submittedName>
</protein>
<evidence type="ECO:0000313" key="1">
    <source>
        <dbReference type="EMBL" id="GBN80851.1"/>
    </source>
</evidence>
<evidence type="ECO:0000313" key="2">
    <source>
        <dbReference type="Proteomes" id="UP000499080"/>
    </source>
</evidence>
<gene>
    <name evidence="1" type="ORF">AVEN_129129_1</name>
</gene>
<proteinExistence type="predicted"/>
<dbReference type="Proteomes" id="UP000499080">
    <property type="component" value="Unassembled WGS sequence"/>
</dbReference>
<accession>A0A4Y2RYP2</accession>